<dbReference type="RefSeq" id="WP_200077434.1">
    <property type="nucleotide sequence ID" value="NZ_JADVDP010000001.1"/>
</dbReference>
<evidence type="ECO:0000313" key="1">
    <source>
        <dbReference type="EMBL" id="CDZ82741.1"/>
    </source>
</evidence>
<reference evidence="1" key="1">
    <citation type="submission" date="2014-06" db="EMBL/GenBank/DDBJ databases">
        <authorList>
            <person name="Urmite Genomes Urmite Genomes"/>
        </authorList>
    </citation>
    <scope>NUCLEOTIDE SEQUENCE</scope>
</reference>
<dbReference type="PATRIC" id="fig|545.12.peg.828"/>
<dbReference type="EMBL" id="LK931336">
    <property type="protein sequence ID" value="CDZ82741.1"/>
    <property type="molecule type" value="Genomic_DNA"/>
</dbReference>
<proteinExistence type="predicted"/>
<accession>A0A078LCB5</accession>
<organism evidence="1">
    <name type="scientific">Citrobacter koseri</name>
    <name type="common">Citrobacter diversus</name>
    <dbReference type="NCBI Taxonomy" id="545"/>
    <lineage>
        <taxon>Bacteria</taxon>
        <taxon>Pseudomonadati</taxon>
        <taxon>Pseudomonadota</taxon>
        <taxon>Gammaproteobacteria</taxon>
        <taxon>Enterobacterales</taxon>
        <taxon>Enterobacteriaceae</taxon>
        <taxon>Citrobacter</taxon>
    </lineage>
</organism>
<sequence length="100" mass="11543">MDSLSNKQMIEHLSRFRDAGDKLSEDIYNISIRIFDLISETEARENRSEGEDLMLSRLKQMIDLLLASSNDSHNYNESMWKDYTKVIKALGVKAVDKSND</sequence>
<name>A0A078LCB5_CITKO</name>
<gene>
    <name evidence="1" type="ORF">BN1086_00828</name>
</gene>
<dbReference type="AlphaFoldDB" id="A0A078LCB5"/>
<protein>
    <submittedName>
        <fullName evidence="1">Uncharacterized protein</fullName>
    </submittedName>
</protein>